<organism evidence="3 4">
    <name type="scientific">Steinernema hermaphroditum</name>
    <dbReference type="NCBI Taxonomy" id="289476"/>
    <lineage>
        <taxon>Eukaryota</taxon>
        <taxon>Metazoa</taxon>
        <taxon>Ecdysozoa</taxon>
        <taxon>Nematoda</taxon>
        <taxon>Chromadorea</taxon>
        <taxon>Rhabditida</taxon>
        <taxon>Tylenchina</taxon>
        <taxon>Panagrolaimomorpha</taxon>
        <taxon>Strongyloidoidea</taxon>
        <taxon>Steinernematidae</taxon>
        <taxon>Steinernema</taxon>
    </lineage>
</organism>
<feature type="region of interest" description="Disordered" evidence="1">
    <location>
        <begin position="289"/>
        <end position="317"/>
    </location>
</feature>
<dbReference type="AlphaFoldDB" id="A0AA39H7E7"/>
<keyword evidence="4" id="KW-1185">Reference proteome</keyword>
<evidence type="ECO:0000256" key="2">
    <source>
        <dbReference type="SAM" id="Phobius"/>
    </source>
</evidence>
<evidence type="ECO:0000313" key="4">
    <source>
        <dbReference type="Proteomes" id="UP001175271"/>
    </source>
</evidence>
<feature type="transmembrane region" description="Helical" evidence="2">
    <location>
        <begin position="12"/>
        <end position="33"/>
    </location>
</feature>
<feature type="transmembrane region" description="Helical" evidence="2">
    <location>
        <begin position="165"/>
        <end position="184"/>
    </location>
</feature>
<feature type="transmembrane region" description="Helical" evidence="2">
    <location>
        <begin position="247"/>
        <end position="270"/>
    </location>
</feature>
<name>A0AA39H7E7_9BILA</name>
<keyword evidence="2" id="KW-1133">Transmembrane helix</keyword>
<reference evidence="3" key="1">
    <citation type="submission" date="2023-06" db="EMBL/GenBank/DDBJ databases">
        <title>Genomic analysis of the entomopathogenic nematode Steinernema hermaphroditum.</title>
        <authorList>
            <person name="Schwarz E.M."/>
            <person name="Heppert J.K."/>
            <person name="Baniya A."/>
            <person name="Schwartz H.T."/>
            <person name="Tan C.-H."/>
            <person name="Antoshechkin I."/>
            <person name="Sternberg P.W."/>
            <person name="Goodrich-Blair H."/>
            <person name="Dillman A.R."/>
        </authorList>
    </citation>
    <scope>NUCLEOTIDE SEQUENCE</scope>
    <source>
        <strain evidence="3">PS9179</strain>
        <tissue evidence="3">Whole animal</tissue>
    </source>
</reference>
<evidence type="ECO:0000256" key="1">
    <source>
        <dbReference type="SAM" id="MobiDB-lite"/>
    </source>
</evidence>
<feature type="transmembrane region" description="Helical" evidence="2">
    <location>
        <begin position="39"/>
        <end position="56"/>
    </location>
</feature>
<proteinExistence type="predicted"/>
<feature type="transmembrane region" description="Helical" evidence="2">
    <location>
        <begin position="213"/>
        <end position="241"/>
    </location>
</feature>
<feature type="transmembrane region" description="Helical" evidence="2">
    <location>
        <begin position="101"/>
        <end position="122"/>
    </location>
</feature>
<evidence type="ECO:0000313" key="3">
    <source>
        <dbReference type="EMBL" id="KAK0400630.1"/>
    </source>
</evidence>
<accession>A0AA39H7E7</accession>
<keyword evidence="2" id="KW-0812">Transmembrane</keyword>
<dbReference type="EMBL" id="JAUCMV010000004">
    <property type="protein sequence ID" value="KAK0400630.1"/>
    <property type="molecule type" value="Genomic_DNA"/>
</dbReference>
<protein>
    <submittedName>
        <fullName evidence="3">Uncharacterized protein</fullName>
    </submittedName>
</protein>
<feature type="transmembrane region" description="Helical" evidence="2">
    <location>
        <begin position="68"/>
        <end position="89"/>
    </location>
</feature>
<keyword evidence="2" id="KW-0472">Membrane</keyword>
<comment type="caution">
    <text evidence="3">The sequence shown here is derived from an EMBL/GenBank/DDBJ whole genome shotgun (WGS) entry which is preliminary data.</text>
</comment>
<feature type="transmembrane region" description="Helical" evidence="2">
    <location>
        <begin position="190"/>
        <end position="208"/>
    </location>
</feature>
<gene>
    <name evidence="3" type="ORF">QR680_015359</name>
</gene>
<dbReference type="Proteomes" id="UP001175271">
    <property type="component" value="Unassembled WGS sequence"/>
</dbReference>
<sequence>MADRPPLDDKNRYLKLVYFASAAVYVVFCTLAFRIDWSIGILPICYGICYYVLLAVTNSTLSIGSFVAFKATVVIYAAVFGAVYGFLHFDKKDGWVKGGDYTVTVISTVFAAFFSIVGAFYFRHYVYIDFLERGDRVRNINNSNPYDRIVIKDEVVHIFKYLKPIFLASLVSYVLMCAISVYFIKWVVVAPLIAGVVHHSVMAIALFWTPYRLLFVGCFIVFKGVVSFILVIGSFILMALLHRKMAFMIGGAIIAWILIIFFLCVTAYFYRYYLFLDYQEKGSKDRLNETEMAEKQPMMPDRPILGVPFPSAPPEEP</sequence>